<dbReference type="Gene3D" id="3.30.460.10">
    <property type="entry name" value="Beta Polymerase, domain 2"/>
    <property type="match status" value="1"/>
</dbReference>
<dbReference type="HOGENOM" id="CLU_1980604_0_0_7"/>
<dbReference type="AlphaFoldDB" id="Q39W25"/>
<dbReference type="KEGG" id="gme:Gmet_1313"/>
<reference evidence="2 3" key="1">
    <citation type="submission" date="2005-10" db="EMBL/GenBank/DDBJ databases">
        <title>Complete sequence of Geobacter metallireducens GS-15.</title>
        <authorList>
            <consortium name="US DOE Joint Genome Institute"/>
            <person name="Copeland A."/>
            <person name="Lucas S."/>
            <person name="Lapidus A."/>
            <person name="Barry K."/>
            <person name="Detter J.C."/>
            <person name="Glavina T."/>
            <person name="Hammon N."/>
            <person name="Israni S."/>
            <person name="Pitluck S."/>
            <person name="Di Bartolo G."/>
            <person name="Chain P."/>
            <person name="Schmutz J."/>
            <person name="Larimer F."/>
            <person name="Land M."/>
            <person name="Kyrpides N."/>
            <person name="Ivanova N."/>
            <person name="Richardson P."/>
        </authorList>
    </citation>
    <scope>NUCLEOTIDE SEQUENCE [LARGE SCALE GENOMIC DNA]</scope>
    <source>
        <strain evidence="3">ATCC 53774 / DSM 7210 / GS-15</strain>
    </source>
</reference>
<dbReference type="EMBL" id="CP000148">
    <property type="protein sequence ID" value="ABB31549.1"/>
    <property type="molecule type" value="Genomic_DNA"/>
</dbReference>
<dbReference type="eggNOG" id="ENOG5032X6R">
    <property type="taxonomic scope" value="Bacteria"/>
</dbReference>
<dbReference type="InterPro" id="IPR052930">
    <property type="entry name" value="TA_antitoxin_MntA"/>
</dbReference>
<name>Q39W25_GEOMG</name>
<dbReference type="STRING" id="269799.Gmet_1313"/>
<organism evidence="2 3">
    <name type="scientific">Geobacter metallireducens (strain ATCC 53774 / DSM 7210 / GS-15)</name>
    <dbReference type="NCBI Taxonomy" id="269799"/>
    <lineage>
        <taxon>Bacteria</taxon>
        <taxon>Pseudomonadati</taxon>
        <taxon>Thermodesulfobacteriota</taxon>
        <taxon>Desulfuromonadia</taxon>
        <taxon>Geobacterales</taxon>
        <taxon>Geobacteraceae</taxon>
        <taxon>Geobacter</taxon>
    </lineage>
</organism>
<dbReference type="SUPFAM" id="SSF81301">
    <property type="entry name" value="Nucleotidyltransferase"/>
    <property type="match status" value="1"/>
</dbReference>
<keyword evidence="3" id="KW-1185">Reference proteome</keyword>
<dbReference type="PANTHER" id="PTHR43852:SF3">
    <property type="entry name" value="NUCLEOTIDYLTRANSFERASE"/>
    <property type="match status" value="1"/>
</dbReference>
<evidence type="ECO:0000313" key="2">
    <source>
        <dbReference type="EMBL" id="ABB31549.1"/>
    </source>
</evidence>
<dbReference type="Pfam" id="PF18765">
    <property type="entry name" value="Polbeta"/>
    <property type="match status" value="1"/>
</dbReference>
<reference evidence="2 3" key="2">
    <citation type="journal article" date="2009" name="BMC Microbiol.">
        <title>The genome sequence of Geobacter metallireducens: features of metabolism, physiology and regulation common and dissimilar to Geobacter sulfurreducens.</title>
        <authorList>
            <person name="Aklujkar M."/>
            <person name="Krushkal J."/>
            <person name="DiBartolo G."/>
            <person name="Lapidus A."/>
            <person name="Land M.L."/>
            <person name="Lovley D.R."/>
        </authorList>
    </citation>
    <scope>NUCLEOTIDE SEQUENCE [LARGE SCALE GENOMIC DNA]</scope>
    <source>
        <strain evidence="3">ATCC 53774 / DSM 7210 / GS-15</strain>
    </source>
</reference>
<sequence>MRSDLSASVVDTLRAALEDEPLLELAVLIGSGATGRRGLESDWDIAIQWDRDVSLLGHLGRTESLRRRLASILGITEDTVDLIDLPSARLAMRAVVAEEGIPLKGEDGLPWQHFLRRTWRDLEDYYWEQTYAA</sequence>
<evidence type="ECO:0000313" key="3">
    <source>
        <dbReference type="Proteomes" id="UP000007073"/>
    </source>
</evidence>
<dbReference type="Proteomes" id="UP000007073">
    <property type="component" value="Chromosome"/>
</dbReference>
<gene>
    <name evidence="2" type="ordered locus">Gmet_1313</name>
</gene>
<dbReference type="InterPro" id="IPR043519">
    <property type="entry name" value="NT_sf"/>
</dbReference>
<evidence type="ECO:0000259" key="1">
    <source>
        <dbReference type="Pfam" id="PF18765"/>
    </source>
</evidence>
<proteinExistence type="predicted"/>
<dbReference type="RefSeq" id="WP_004514784.1">
    <property type="nucleotide sequence ID" value="NC_007517.1"/>
</dbReference>
<feature type="domain" description="Polymerase beta nucleotidyltransferase" evidence="1">
    <location>
        <begin position="13"/>
        <end position="106"/>
    </location>
</feature>
<dbReference type="PANTHER" id="PTHR43852">
    <property type="entry name" value="NUCLEOTIDYLTRANSFERASE"/>
    <property type="match status" value="1"/>
</dbReference>
<protein>
    <recommendedName>
        <fullName evidence="1">Polymerase beta nucleotidyltransferase domain-containing protein</fullName>
    </recommendedName>
</protein>
<dbReference type="InterPro" id="IPR041633">
    <property type="entry name" value="Polbeta"/>
</dbReference>
<dbReference type="CDD" id="cd05403">
    <property type="entry name" value="NT_KNTase_like"/>
    <property type="match status" value="1"/>
</dbReference>
<accession>Q39W25</accession>